<dbReference type="Proteomes" id="UP000036958">
    <property type="component" value="Unassembled WGS sequence"/>
</dbReference>
<dbReference type="InterPro" id="IPR035068">
    <property type="entry name" value="TldD/PmbA_N"/>
</dbReference>
<evidence type="ECO:0000259" key="2">
    <source>
        <dbReference type="Pfam" id="PF01523"/>
    </source>
</evidence>
<comment type="caution">
    <text evidence="5">The sequence shown here is derived from an EMBL/GenBank/DDBJ whole genome shotgun (WGS) entry which is preliminary data.</text>
</comment>
<dbReference type="PANTHER" id="PTHR43421:SF1">
    <property type="entry name" value="METALLOPROTEASE PMBA"/>
    <property type="match status" value="1"/>
</dbReference>
<organism evidence="5 6">
    <name type="scientific">Sunxiuqinia dokdonensis</name>
    <dbReference type="NCBI Taxonomy" id="1409788"/>
    <lineage>
        <taxon>Bacteria</taxon>
        <taxon>Pseudomonadati</taxon>
        <taxon>Bacteroidota</taxon>
        <taxon>Bacteroidia</taxon>
        <taxon>Marinilabiliales</taxon>
        <taxon>Prolixibacteraceae</taxon>
        <taxon>Sunxiuqinia</taxon>
    </lineage>
</organism>
<dbReference type="STRING" id="1409788.NC99_08170"/>
<evidence type="ECO:0000313" key="5">
    <source>
        <dbReference type="EMBL" id="KOH46386.1"/>
    </source>
</evidence>
<evidence type="ECO:0000256" key="1">
    <source>
        <dbReference type="ARBA" id="ARBA00005836"/>
    </source>
</evidence>
<dbReference type="Pfam" id="PF19289">
    <property type="entry name" value="PmbA_TldD_3rd"/>
    <property type="match status" value="1"/>
</dbReference>
<dbReference type="InterPro" id="IPR045569">
    <property type="entry name" value="Metalloprtase-TldD/E_C"/>
</dbReference>
<name>A0A0L8VD64_9BACT</name>
<dbReference type="GO" id="GO:0005829">
    <property type="term" value="C:cytosol"/>
    <property type="evidence" value="ECO:0007669"/>
    <property type="project" value="TreeGrafter"/>
</dbReference>
<dbReference type="InterPro" id="IPR047657">
    <property type="entry name" value="PmbA"/>
</dbReference>
<keyword evidence="6" id="KW-1185">Reference proteome</keyword>
<evidence type="ECO:0000259" key="3">
    <source>
        <dbReference type="Pfam" id="PF19289"/>
    </source>
</evidence>
<dbReference type="GO" id="GO:0006508">
    <property type="term" value="P:proteolysis"/>
    <property type="evidence" value="ECO:0007669"/>
    <property type="project" value="InterPro"/>
</dbReference>
<dbReference type="InterPro" id="IPR045570">
    <property type="entry name" value="Metalloprtase-TldD/E_cen_dom"/>
</dbReference>
<dbReference type="SUPFAM" id="SSF111283">
    <property type="entry name" value="Putative modulator of DNA gyrase, PmbA/TldD"/>
    <property type="match status" value="1"/>
</dbReference>
<dbReference type="Pfam" id="PF01523">
    <property type="entry name" value="PmbA_TldD_1st"/>
    <property type="match status" value="1"/>
</dbReference>
<dbReference type="InterPro" id="IPR036059">
    <property type="entry name" value="TldD/PmbA_sf"/>
</dbReference>
<gene>
    <name evidence="5" type="ORF">NC99_08170</name>
</gene>
<dbReference type="EMBL" id="LGIA01000030">
    <property type="protein sequence ID" value="KOH46386.1"/>
    <property type="molecule type" value="Genomic_DNA"/>
</dbReference>
<dbReference type="AlphaFoldDB" id="A0A0L8VD64"/>
<dbReference type="GO" id="GO:0008237">
    <property type="term" value="F:metallopeptidase activity"/>
    <property type="evidence" value="ECO:0007669"/>
    <property type="project" value="InterPro"/>
</dbReference>
<dbReference type="Gene3D" id="3.30.2290.10">
    <property type="entry name" value="PmbA/TldD superfamily"/>
    <property type="match status" value="1"/>
</dbReference>
<accession>A0A0L8VD64</accession>
<feature type="domain" description="Metalloprotease TldD/E N-terminal" evidence="2">
    <location>
        <begin position="25"/>
        <end position="87"/>
    </location>
</feature>
<evidence type="ECO:0000259" key="4">
    <source>
        <dbReference type="Pfam" id="PF19290"/>
    </source>
</evidence>
<evidence type="ECO:0000313" key="6">
    <source>
        <dbReference type="Proteomes" id="UP000036958"/>
    </source>
</evidence>
<dbReference type="OrthoDB" id="9803618at2"/>
<proteinExistence type="inferred from homology"/>
<feature type="domain" description="Metalloprotease TldD/E C-terminal" evidence="3">
    <location>
        <begin position="231"/>
        <end position="437"/>
    </location>
</feature>
<dbReference type="PANTHER" id="PTHR43421">
    <property type="entry name" value="METALLOPROTEASE PMBA"/>
    <property type="match status" value="1"/>
</dbReference>
<feature type="domain" description="Metalloprotease TldD/E central" evidence="4">
    <location>
        <begin position="122"/>
        <end position="223"/>
    </location>
</feature>
<dbReference type="PATRIC" id="fig|1409788.3.peg.832"/>
<reference evidence="6" key="1">
    <citation type="submission" date="2015-07" db="EMBL/GenBank/DDBJ databases">
        <title>Genome sequencing of Sunxiuqinia dokdonensis strain SK.</title>
        <authorList>
            <person name="Ahn S."/>
            <person name="Kim B.-C."/>
        </authorList>
    </citation>
    <scope>NUCLEOTIDE SEQUENCE [LARGE SCALE GENOMIC DNA]</scope>
    <source>
        <strain evidence="6">SK</strain>
    </source>
</reference>
<dbReference type="RefSeq" id="WP_053179974.1">
    <property type="nucleotide sequence ID" value="NZ_LGIA01000030.1"/>
</dbReference>
<protein>
    <submittedName>
        <fullName evidence="5">Modulator protein</fullName>
    </submittedName>
</protein>
<comment type="similarity">
    <text evidence="1">Belongs to the peptidase U62 family.</text>
</comment>
<dbReference type="Pfam" id="PF19290">
    <property type="entry name" value="PmbA_TldD_2nd"/>
    <property type="match status" value="1"/>
</dbReference>
<sequence>MTKEEKYNLAKWAMQFALDHGADEASIILSQSKSSNVDVREQKIDTLKEAIQSSLSVRLFVDNKYSAHRTNRLDKKELAHFIEQAIAGTKYLSPDPFRSLPDAGLYYQGGNQDLGTVDQSYDTIDPKTKVDLAFQVEQEAYKKDDRIISITAGYGDNTSSRLMVTSNGFEGETANSSFSLYASVSVDGGDARPSEAWSERAIFFDQLKKSDIGTTALDRALKKIGQAKISSGKLTMLVENKTVSRLFSPLMAALNGYNIQQKNSFLIDQIGKQVASEKLSLTDDPLVAGGMGSRLFDGEGLASKKRQVFDRGILGTYFIDTYYAKKLAVEPTTGETSNLIFETGDKDLAGLITGIKKGILVTGFNGGNTNGSTGDYSYGIDGFLIENGEIIQPVSEMNISGNMKELWMSLVEVGNDANLTSSWQTPSMVFEGVDFSGS</sequence>
<dbReference type="InterPro" id="IPR002510">
    <property type="entry name" value="Metalloprtase-TldD/E_N"/>
</dbReference>